<keyword evidence="12" id="KW-0808">Transferase</keyword>
<evidence type="ECO:0000256" key="1">
    <source>
        <dbReference type="ARBA" id="ARBA00004413"/>
    </source>
</evidence>
<protein>
    <submittedName>
        <fullName evidence="12">Protein kinase C and casein kinase substrate in neurons 2</fullName>
    </submittedName>
</protein>
<keyword evidence="7" id="KW-0175">Coiled coil</keyword>
<evidence type="ECO:0000259" key="11">
    <source>
        <dbReference type="PROSITE" id="PS50002"/>
    </source>
</evidence>
<feature type="compositionally biased region" description="Polar residues" evidence="10">
    <location>
        <begin position="46"/>
        <end position="59"/>
    </location>
</feature>
<dbReference type="SUPFAM" id="SSF50044">
    <property type="entry name" value="SH3-domain"/>
    <property type="match status" value="1"/>
</dbReference>
<keyword evidence="3 9" id="KW-0728">SH3 domain</keyword>
<dbReference type="PROSITE" id="PS50002">
    <property type="entry name" value="SH3"/>
    <property type="match status" value="1"/>
</dbReference>
<feature type="compositionally biased region" description="Low complexity" evidence="10">
    <location>
        <begin position="11"/>
        <end position="23"/>
    </location>
</feature>
<keyword evidence="5" id="KW-0963">Cytoplasm</keyword>
<feature type="compositionally biased region" description="Polar residues" evidence="10">
    <location>
        <begin position="67"/>
        <end position="79"/>
    </location>
</feature>
<evidence type="ECO:0000256" key="9">
    <source>
        <dbReference type="PROSITE-ProRule" id="PRU00192"/>
    </source>
</evidence>
<evidence type="ECO:0000256" key="7">
    <source>
        <dbReference type="ARBA" id="ARBA00023054"/>
    </source>
</evidence>
<evidence type="ECO:0000256" key="2">
    <source>
        <dbReference type="ARBA" id="ARBA00004496"/>
    </source>
</evidence>
<evidence type="ECO:0000313" key="12">
    <source>
        <dbReference type="EMBL" id="LAC38301.1"/>
    </source>
</evidence>
<dbReference type="GO" id="GO:0005543">
    <property type="term" value="F:phospholipid binding"/>
    <property type="evidence" value="ECO:0007669"/>
    <property type="project" value="TreeGrafter"/>
</dbReference>
<feature type="domain" description="SH3" evidence="11">
    <location>
        <begin position="89"/>
        <end position="149"/>
    </location>
</feature>
<dbReference type="InterPro" id="IPR001452">
    <property type="entry name" value="SH3_domain"/>
</dbReference>
<sequence>MLFLFQISSLSVQSNTVQSVQSSYNPFEDEEDTGSTVSEKEDNKIKNVSSYEKNQSYPTDWSDEESNNPFSSTDANGDTNPFDEDTSPAMEVRVRALYDYEGQEQDELSFKAGDELTKMENEDEQGWCKGRLDNGQVGLYPANYVEPIQ</sequence>
<feature type="region of interest" description="Disordered" evidence="10">
    <location>
        <begin position="11"/>
        <end position="88"/>
    </location>
</feature>
<keyword evidence="6" id="KW-0254">Endocytosis</keyword>
<organism evidence="12">
    <name type="scientific">Hypotaenidia okinawae</name>
    <dbReference type="NCBI Taxonomy" id="2861861"/>
    <lineage>
        <taxon>Eukaryota</taxon>
        <taxon>Metazoa</taxon>
        <taxon>Chordata</taxon>
        <taxon>Craniata</taxon>
        <taxon>Vertebrata</taxon>
        <taxon>Euteleostomi</taxon>
        <taxon>Archelosauria</taxon>
        <taxon>Archosauria</taxon>
        <taxon>Dinosauria</taxon>
        <taxon>Saurischia</taxon>
        <taxon>Theropoda</taxon>
        <taxon>Coelurosauria</taxon>
        <taxon>Aves</taxon>
        <taxon>Neognathae</taxon>
        <taxon>Neoaves</taxon>
        <taxon>Gruiformes</taxon>
        <taxon>Rallidae</taxon>
        <taxon>Hypotaenidia</taxon>
    </lineage>
</organism>
<keyword evidence="12" id="KW-0418">Kinase</keyword>
<reference evidence="12" key="2">
    <citation type="submission" date="2020-03" db="EMBL/GenBank/DDBJ databases">
        <authorList>
            <consortium name="Environmental Genome Science Research Promotion Project"/>
            <person name="Nakajima N."/>
            <person name="Onuma M."/>
            <person name="Endoh D."/>
        </authorList>
    </citation>
    <scope>NUCLEOTIDE SEQUENCE</scope>
</reference>
<dbReference type="InterPro" id="IPR036028">
    <property type="entry name" value="SH3-like_dom_sf"/>
</dbReference>
<dbReference type="GO" id="GO:0097320">
    <property type="term" value="P:plasma membrane tubulation"/>
    <property type="evidence" value="ECO:0007669"/>
    <property type="project" value="TreeGrafter"/>
</dbReference>
<evidence type="ECO:0000256" key="8">
    <source>
        <dbReference type="ARBA" id="ARBA00023136"/>
    </source>
</evidence>
<dbReference type="GO" id="GO:0005886">
    <property type="term" value="C:plasma membrane"/>
    <property type="evidence" value="ECO:0007669"/>
    <property type="project" value="UniProtKB-SubCell"/>
</dbReference>
<dbReference type="InterPro" id="IPR035743">
    <property type="entry name" value="PACSIN1/PACSIN2_SH3"/>
</dbReference>
<comment type="subcellular location">
    <subcellularLocation>
        <location evidence="1">Cell membrane</location>
        <topology evidence="1">Peripheral membrane protein</topology>
        <orientation evidence="1">Cytoplasmic side</orientation>
    </subcellularLocation>
    <subcellularLocation>
        <location evidence="2">Cytoplasm</location>
    </subcellularLocation>
</comment>
<evidence type="ECO:0000256" key="4">
    <source>
        <dbReference type="ARBA" id="ARBA00022475"/>
    </source>
</evidence>
<dbReference type="GO" id="GO:0016301">
    <property type="term" value="F:kinase activity"/>
    <property type="evidence" value="ECO:0007669"/>
    <property type="project" value="UniProtKB-KW"/>
</dbReference>
<proteinExistence type="predicted"/>
<evidence type="ECO:0000256" key="3">
    <source>
        <dbReference type="ARBA" id="ARBA00022443"/>
    </source>
</evidence>
<evidence type="ECO:0000256" key="5">
    <source>
        <dbReference type="ARBA" id="ARBA00022490"/>
    </source>
</evidence>
<dbReference type="Pfam" id="PF14604">
    <property type="entry name" value="SH3_9"/>
    <property type="match status" value="1"/>
</dbReference>
<dbReference type="PANTHER" id="PTHR23065:SF14">
    <property type="entry name" value="PROTEIN KINASE C AND CASEIN KINASE SUBSTRATE IN NEURONS PROTEIN 2"/>
    <property type="match status" value="1"/>
</dbReference>
<evidence type="ECO:0000256" key="10">
    <source>
        <dbReference type="SAM" id="MobiDB-lite"/>
    </source>
</evidence>
<accession>A0A6G1RI05</accession>
<dbReference type="EMBL" id="ICPP01005657">
    <property type="protein sequence ID" value="LAC38301.1"/>
    <property type="molecule type" value="Transcribed_RNA"/>
</dbReference>
<keyword evidence="8" id="KW-0472">Membrane</keyword>
<dbReference type="PANTHER" id="PTHR23065">
    <property type="entry name" value="PROLINE-SERINE-THREONINE PHOSPHATASE INTERACTING PROTEIN 1"/>
    <property type="match status" value="1"/>
</dbReference>
<name>A0A6G1RI05_9GRUI</name>
<dbReference type="PRINTS" id="PR00452">
    <property type="entry name" value="SH3DOMAIN"/>
</dbReference>
<reference evidence="12" key="1">
    <citation type="submission" date="2020-03" db="EMBL/GenBank/DDBJ databases">
        <title>Okinawa Rail whole genome shotgun sequence.</title>
        <authorList>
            <person name="Nakajima N."/>
            <person name="Onuma M."/>
            <person name="Endoh D."/>
        </authorList>
    </citation>
    <scope>NUCLEOTIDE SEQUENCE</scope>
</reference>
<evidence type="ECO:0000256" key="6">
    <source>
        <dbReference type="ARBA" id="ARBA00022583"/>
    </source>
</evidence>
<dbReference type="GO" id="GO:0030100">
    <property type="term" value="P:regulation of endocytosis"/>
    <property type="evidence" value="ECO:0007669"/>
    <property type="project" value="TreeGrafter"/>
</dbReference>
<keyword evidence="4" id="KW-1003">Cell membrane</keyword>
<dbReference type="SMART" id="SM00326">
    <property type="entry name" value="SH3"/>
    <property type="match status" value="1"/>
</dbReference>
<dbReference type="AlphaFoldDB" id="A0A6G1RI05"/>
<dbReference type="GO" id="GO:0007010">
    <property type="term" value="P:cytoskeleton organization"/>
    <property type="evidence" value="ECO:0007669"/>
    <property type="project" value="TreeGrafter"/>
</dbReference>
<dbReference type="GO" id="GO:0005768">
    <property type="term" value="C:endosome"/>
    <property type="evidence" value="ECO:0007669"/>
    <property type="project" value="TreeGrafter"/>
</dbReference>
<dbReference type="Gene3D" id="2.30.30.40">
    <property type="entry name" value="SH3 Domains"/>
    <property type="match status" value="1"/>
</dbReference>
<dbReference type="FunFam" id="2.30.30.40:FF:000014">
    <property type="entry name" value="Kinase C and casein kinase substrate in neurons protein"/>
    <property type="match status" value="1"/>
</dbReference>
<dbReference type="CDD" id="cd11998">
    <property type="entry name" value="SH3_PACSIN1-2"/>
    <property type="match status" value="1"/>
</dbReference>